<organism evidence="8 9">
    <name type="scientific">Striga asiatica</name>
    <name type="common">Asiatic witchweed</name>
    <name type="synonym">Buchnera asiatica</name>
    <dbReference type="NCBI Taxonomy" id="4170"/>
    <lineage>
        <taxon>Eukaryota</taxon>
        <taxon>Viridiplantae</taxon>
        <taxon>Streptophyta</taxon>
        <taxon>Embryophyta</taxon>
        <taxon>Tracheophyta</taxon>
        <taxon>Spermatophyta</taxon>
        <taxon>Magnoliopsida</taxon>
        <taxon>eudicotyledons</taxon>
        <taxon>Gunneridae</taxon>
        <taxon>Pentapetalae</taxon>
        <taxon>asterids</taxon>
        <taxon>lamiids</taxon>
        <taxon>Lamiales</taxon>
        <taxon>Orobanchaceae</taxon>
        <taxon>Buchnereae</taxon>
        <taxon>Striga</taxon>
    </lineage>
</organism>
<evidence type="ECO:0000256" key="3">
    <source>
        <dbReference type="ARBA" id="ARBA00023125"/>
    </source>
</evidence>
<feature type="region of interest" description="Disordered" evidence="6">
    <location>
        <begin position="157"/>
        <end position="192"/>
    </location>
</feature>
<feature type="compositionally biased region" description="Basic and acidic residues" evidence="6">
    <location>
        <begin position="157"/>
        <end position="176"/>
    </location>
</feature>
<dbReference type="InterPro" id="IPR050913">
    <property type="entry name" value="AP2/ERF_ERF"/>
</dbReference>
<evidence type="ECO:0000313" key="9">
    <source>
        <dbReference type="Proteomes" id="UP000325081"/>
    </source>
</evidence>
<sequence>MSYSDEQKKFKGVRRRKWGKWVSEIRVPGTPERLWLGGKGKMADLKESAAVALRKARDVFTGKAEQVDQKALEGGDINTEKYGETEFNARERMQEVKLNKEGVYDEAKQRAMADRETAADRGIAAKKNIYGAAGNVVDSIKEKLTLPTDVVREARASREYGGPKRAANEKLVKDIGEEPSGPAAMPTVRTSD</sequence>
<name>A0A5A7P416_STRAF</name>
<keyword evidence="4" id="KW-0804">Transcription</keyword>
<comment type="caution">
    <text evidence="8">The sequence shown here is derived from an EMBL/GenBank/DDBJ whole genome shotgun (WGS) entry which is preliminary data.</text>
</comment>
<evidence type="ECO:0000259" key="7">
    <source>
        <dbReference type="PROSITE" id="PS51032"/>
    </source>
</evidence>
<evidence type="ECO:0000256" key="2">
    <source>
        <dbReference type="ARBA" id="ARBA00023015"/>
    </source>
</evidence>
<accession>A0A5A7P416</accession>
<proteinExistence type="predicted"/>
<evidence type="ECO:0000256" key="6">
    <source>
        <dbReference type="SAM" id="MobiDB-lite"/>
    </source>
</evidence>
<dbReference type="Gene3D" id="3.30.730.10">
    <property type="entry name" value="AP2/ERF domain"/>
    <property type="match status" value="1"/>
</dbReference>
<reference evidence="9" key="1">
    <citation type="journal article" date="2019" name="Curr. Biol.">
        <title>Genome Sequence of Striga asiatica Provides Insight into the Evolution of Plant Parasitism.</title>
        <authorList>
            <person name="Yoshida S."/>
            <person name="Kim S."/>
            <person name="Wafula E.K."/>
            <person name="Tanskanen J."/>
            <person name="Kim Y.M."/>
            <person name="Honaas L."/>
            <person name="Yang Z."/>
            <person name="Spallek T."/>
            <person name="Conn C.E."/>
            <person name="Ichihashi Y."/>
            <person name="Cheong K."/>
            <person name="Cui S."/>
            <person name="Der J.P."/>
            <person name="Gundlach H."/>
            <person name="Jiao Y."/>
            <person name="Hori C."/>
            <person name="Ishida J.K."/>
            <person name="Kasahara H."/>
            <person name="Kiba T."/>
            <person name="Kim M.S."/>
            <person name="Koo N."/>
            <person name="Laohavisit A."/>
            <person name="Lee Y.H."/>
            <person name="Lumba S."/>
            <person name="McCourt P."/>
            <person name="Mortimer J.C."/>
            <person name="Mutuku J.M."/>
            <person name="Nomura T."/>
            <person name="Sasaki-Sekimoto Y."/>
            <person name="Seto Y."/>
            <person name="Wang Y."/>
            <person name="Wakatake T."/>
            <person name="Sakakibara H."/>
            <person name="Demura T."/>
            <person name="Yamaguchi S."/>
            <person name="Yoneyama K."/>
            <person name="Manabe R.I."/>
            <person name="Nelson D.C."/>
            <person name="Schulman A.H."/>
            <person name="Timko M.P."/>
            <person name="dePamphilis C.W."/>
            <person name="Choi D."/>
            <person name="Shirasu K."/>
        </authorList>
    </citation>
    <scope>NUCLEOTIDE SEQUENCE [LARGE SCALE GENOMIC DNA]</scope>
    <source>
        <strain evidence="9">cv. UVA1</strain>
    </source>
</reference>
<dbReference type="SUPFAM" id="SSF54171">
    <property type="entry name" value="DNA-binding domain"/>
    <property type="match status" value="1"/>
</dbReference>
<dbReference type="GO" id="GO:0005634">
    <property type="term" value="C:nucleus"/>
    <property type="evidence" value="ECO:0007669"/>
    <property type="project" value="UniProtKB-SubCell"/>
</dbReference>
<keyword evidence="5" id="KW-0539">Nucleus</keyword>
<dbReference type="InterPro" id="IPR001471">
    <property type="entry name" value="AP2/ERF_dom"/>
</dbReference>
<dbReference type="PANTHER" id="PTHR31194:SF129">
    <property type="entry name" value="ETHYLENE-RESPONSIVE TRANSCRIPTION FACTOR CRF3-LIKE"/>
    <property type="match status" value="1"/>
</dbReference>
<evidence type="ECO:0000313" key="8">
    <source>
        <dbReference type="EMBL" id="GER27585.1"/>
    </source>
</evidence>
<gene>
    <name evidence="8" type="ORF">STAS_03301</name>
</gene>
<evidence type="ECO:0000256" key="5">
    <source>
        <dbReference type="ARBA" id="ARBA00023242"/>
    </source>
</evidence>
<dbReference type="AlphaFoldDB" id="A0A5A7P416"/>
<evidence type="ECO:0000256" key="1">
    <source>
        <dbReference type="ARBA" id="ARBA00004123"/>
    </source>
</evidence>
<dbReference type="Proteomes" id="UP000325081">
    <property type="component" value="Unassembled WGS sequence"/>
</dbReference>
<evidence type="ECO:0000256" key="4">
    <source>
        <dbReference type="ARBA" id="ARBA00023163"/>
    </source>
</evidence>
<dbReference type="EMBL" id="BKCP01002002">
    <property type="protein sequence ID" value="GER27585.1"/>
    <property type="molecule type" value="Genomic_DNA"/>
</dbReference>
<feature type="domain" description="AP2/ERF" evidence="7">
    <location>
        <begin position="9"/>
        <end position="37"/>
    </location>
</feature>
<dbReference type="PANTHER" id="PTHR31194">
    <property type="entry name" value="SHN SHINE , DNA BINDING / TRANSCRIPTION FACTOR"/>
    <property type="match status" value="1"/>
</dbReference>
<dbReference type="InterPro" id="IPR036955">
    <property type="entry name" value="AP2/ERF_dom_sf"/>
</dbReference>
<dbReference type="InterPro" id="IPR016177">
    <property type="entry name" value="DNA-bd_dom_sf"/>
</dbReference>
<dbReference type="SMART" id="SM00380">
    <property type="entry name" value="AP2"/>
    <property type="match status" value="1"/>
</dbReference>
<dbReference type="GO" id="GO:0003677">
    <property type="term" value="F:DNA binding"/>
    <property type="evidence" value="ECO:0007669"/>
    <property type="project" value="UniProtKB-KW"/>
</dbReference>
<keyword evidence="3 8" id="KW-0238">DNA-binding</keyword>
<dbReference type="GO" id="GO:0003700">
    <property type="term" value="F:DNA-binding transcription factor activity"/>
    <property type="evidence" value="ECO:0007669"/>
    <property type="project" value="InterPro"/>
</dbReference>
<protein>
    <submittedName>
        <fullName evidence="8">Integrase-type DNA-binding superfamily protein</fullName>
    </submittedName>
</protein>
<keyword evidence="9" id="KW-1185">Reference proteome</keyword>
<keyword evidence="2" id="KW-0805">Transcription regulation</keyword>
<dbReference type="OrthoDB" id="1907061at2759"/>
<dbReference type="PROSITE" id="PS51032">
    <property type="entry name" value="AP2_ERF"/>
    <property type="match status" value="1"/>
</dbReference>
<comment type="subcellular location">
    <subcellularLocation>
        <location evidence="1">Nucleus</location>
    </subcellularLocation>
</comment>